<reference evidence="10" key="1">
    <citation type="submission" date="2020-04" db="EMBL/GenBank/DDBJ databases">
        <authorList>
            <person name="Alioto T."/>
            <person name="Alioto T."/>
            <person name="Gomez Garrido J."/>
        </authorList>
    </citation>
    <scope>NUCLEOTIDE SEQUENCE</scope>
    <source>
        <strain evidence="10">A484AB</strain>
    </source>
</reference>
<evidence type="ECO:0000256" key="6">
    <source>
        <dbReference type="ARBA" id="ARBA00023010"/>
    </source>
</evidence>
<dbReference type="GO" id="GO:0017056">
    <property type="term" value="F:structural constituent of nuclear pore"/>
    <property type="evidence" value="ECO:0007669"/>
    <property type="project" value="TreeGrafter"/>
</dbReference>
<comment type="similarity">
    <text evidence="2 9">Belongs to the nucleoporin Nup85 family.</text>
</comment>
<gene>
    <name evidence="10" type="ORF">PACLA_8A021311</name>
</gene>
<proteinExistence type="inferred from homology"/>
<evidence type="ECO:0000313" key="11">
    <source>
        <dbReference type="Proteomes" id="UP001152795"/>
    </source>
</evidence>
<evidence type="ECO:0000256" key="9">
    <source>
        <dbReference type="RuleBase" id="RU365073"/>
    </source>
</evidence>
<name>A0A6S7GWN7_PARCT</name>
<dbReference type="OrthoDB" id="17644at2759"/>
<accession>A0A6S7GWN7</accession>
<dbReference type="GO" id="GO:0031965">
    <property type="term" value="C:nuclear membrane"/>
    <property type="evidence" value="ECO:0007669"/>
    <property type="project" value="UniProtKB-UniRule"/>
</dbReference>
<evidence type="ECO:0000313" key="10">
    <source>
        <dbReference type="EMBL" id="CAB3990107.1"/>
    </source>
</evidence>
<evidence type="ECO:0000256" key="1">
    <source>
        <dbReference type="ARBA" id="ARBA00004567"/>
    </source>
</evidence>
<keyword evidence="8 9" id="KW-0539">Nucleus</keyword>
<comment type="function">
    <text evidence="9">Functions as a component of the nuclear pore complex (NPC).</text>
</comment>
<keyword evidence="3 9" id="KW-0813">Transport</keyword>
<comment type="subcellular location">
    <subcellularLocation>
        <location evidence="1 9">Nucleus</location>
        <location evidence="1 9">Nuclear pore complex</location>
    </subcellularLocation>
</comment>
<keyword evidence="6 9" id="KW-0811">Translocation</keyword>
<sequence>MYMDCMGYRGSNVQHVHIYTSQIFETISIWRKNLIARICRSEVKMEESGSSFVPTTLPLRGHLQATWGGENSLWVYSGQANGSSGASFTPTTIHQMRMDADLQNNTTRRLINETHGIFLDLQQLDKAPAQSKKASLVTFSRRYRAVLRACLVTFKKDDTDFVDHTDEYDQIKLFSFVELVWHLCEILLIENLPGGIVLQHLLDWVKWHCDTADRLAREVADSAEPVENYNYWPAIYHLLFQGRTKEVRDLLAQHPDRNPDGQDQFAIVDDLLKRMPSFKSFLGHSEFAMKWNYWKQECQNRCSHGDLSSYPELLLVAQILCGGKEAFIEVKDICQDLSWYEIMVAKLLYSNPTIKSYELQYHTKFCIDLCGGKNALQMWHMILLAAIEFDVHTVIKLSSECFGNWWFVAHLVDLFHHSDLLESHQTHDVYQVDLREFLLLEYASSLMSHQSLWQVAADYFLNCPTRGRHYLEEYIDQIPLENEFKAFKVLNLCQKLDFPTQALSICKQMGMRAYHNNRLGSALSWCIRAKDPAFASFISERFTDEYFNKGEFSSLDLIDNLGSSMLLCDRLTFLGKYREFHLMYENGDFMDAAHLLISLLASNLAPKRIWLSLLTDALPLLEHEKVIFTSEQTYELMRCLEELRLSFKSAEYLGNSEKPTSDKDNNSIDTAWSTKIAEQDKDGLFEPIRLALARNLSRALLVYG</sequence>
<dbReference type="AlphaFoldDB" id="A0A6S7GWN7"/>
<dbReference type="PANTHER" id="PTHR13373">
    <property type="entry name" value="FROUNT PROTEIN-RELATED"/>
    <property type="match status" value="1"/>
</dbReference>
<dbReference type="InterPro" id="IPR011502">
    <property type="entry name" value="Nucleoporin_Nup85"/>
</dbReference>
<dbReference type="Pfam" id="PF07575">
    <property type="entry name" value="Nucleopor_Nup85"/>
    <property type="match status" value="1"/>
</dbReference>
<evidence type="ECO:0000256" key="7">
    <source>
        <dbReference type="ARBA" id="ARBA00023132"/>
    </source>
</evidence>
<keyword evidence="7 9" id="KW-0906">Nuclear pore complex</keyword>
<evidence type="ECO:0000256" key="8">
    <source>
        <dbReference type="ARBA" id="ARBA00023242"/>
    </source>
</evidence>
<keyword evidence="11" id="KW-1185">Reference proteome</keyword>
<keyword evidence="9" id="KW-0472">Membrane</keyword>
<comment type="subunit">
    <text evidence="9">Component of the nuclear pore complex (NPC).</text>
</comment>
<dbReference type="GO" id="GO:0045893">
    <property type="term" value="P:positive regulation of DNA-templated transcription"/>
    <property type="evidence" value="ECO:0007669"/>
    <property type="project" value="TreeGrafter"/>
</dbReference>
<comment type="caution">
    <text evidence="10">The sequence shown here is derived from an EMBL/GenBank/DDBJ whole genome shotgun (WGS) entry which is preliminary data.</text>
</comment>
<dbReference type="Proteomes" id="UP001152795">
    <property type="component" value="Unassembled WGS sequence"/>
</dbReference>
<dbReference type="GO" id="GO:0006406">
    <property type="term" value="P:mRNA export from nucleus"/>
    <property type="evidence" value="ECO:0007669"/>
    <property type="project" value="TreeGrafter"/>
</dbReference>
<dbReference type="PANTHER" id="PTHR13373:SF21">
    <property type="entry name" value="NUCLEAR PORE COMPLEX PROTEIN NUP85"/>
    <property type="match status" value="1"/>
</dbReference>
<dbReference type="GO" id="GO:0006606">
    <property type="term" value="P:protein import into nucleus"/>
    <property type="evidence" value="ECO:0007669"/>
    <property type="project" value="TreeGrafter"/>
</dbReference>
<evidence type="ECO:0000256" key="4">
    <source>
        <dbReference type="ARBA" id="ARBA00022816"/>
    </source>
</evidence>
<evidence type="ECO:0000256" key="3">
    <source>
        <dbReference type="ARBA" id="ARBA00022448"/>
    </source>
</evidence>
<dbReference type="GO" id="GO:0031080">
    <property type="term" value="C:nuclear pore outer ring"/>
    <property type="evidence" value="ECO:0007669"/>
    <property type="project" value="TreeGrafter"/>
</dbReference>
<evidence type="ECO:0000256" key="2">
    <source>
        <dbReference type="ARBA" id="ARBA00005573"/>
    </source>
</evidence>
<protein>
    <recommendedName>
        <fullName evidence="9">Nuclear pore complex protein Nup85</fullName>
    </recommendedName>
</protein>
<evidence type="ECO:0000256" key="5">
    <source>
        <dbReference type="ARBA" id="ARBA00022927"/>
    </source>
</evidence>
<dbReference type="EMBL" id="CACRXK020001603">
    <property type="protein sequence ID" value="CAB3990107.1"/>
    <property type="molecule type" value="Genomic_DNA"/>
</dbReference>
<keyword evidence="5 9" id="KW-0653">Protein transport</keyword>
<organism evidence="10 11">
    <name type="scientific">Paramuricea clavata</name>
    <name type="common">Red gorgonian</name>
    <name type="synonym">Violescent sea-whip</name>
    <dbReference type="NCBI Taxonomy" id="317549"/>
    <lineage>
        <taxon>Eukaryota</taxon>
        <taxon>Metazoa</taxon>
        <taxon>Cnidaria</taxon>
        <taxon>Anthozoa</taxon>
        <taxon>Octocorallia</taxon>
        <taxon>Malacalcyonacea</taxon>
        <taxon>Plexauridae</taxon>
        <taxon>Paramuricea</taxon>
    </lineage>
</organism>
<keyword evidence="4 9" id="KW-0509">mRNA transport</keyword>